<proteinExistence type="predicted"/>
<sequence length="69" mass="7892">MKVIMSEAYSYELVEDGGKLYINVMCGGSALFEVRIPLSKNKGMELVNDKTKLNDFLTMVRNNPKDYIR</sequence>
<accession>A0A6N3H676</accession>
<protein>
    <submittedName>
        <fullName evidence="1">Uncharacterized protein</fullName>
    </submittedName>
</protein>
<organism evidence="1">
    <name type="scientific">Phytobacter massiliensis</name>
    <dbReference type="NCBI Taxonomy" id="1485952"/>
    <lineage>
        <taxon>Bacteria</taxon>
        <taxon>Pseudomonadati</taxon>
        <taxon>Pseudomonadota</taxon>
        <taxon>Gammaproteobacteria</taxon>
        <taxon>Enterobacterales</taxon>
        <taxon>Enterobacteriaceae</taxon>
        <taxon>Phytobacter</taxon>
    </lineage>
</organism>
<reference evidence="1" key="1">
    <citation type="submission" date="2019-11" db="EMBL/GenBank/DDBJ databases">
        <authorList>
            <person name="Feng L."/>
        </authorList>
    </citation>
    <scope>NUCLEOTIDE SEQUENCE</scope>
    <source>
        <strain evidence="1">EMassiliensisLFYP7</strain>
    </source>
</reference>
<name>A0A6N3H676_9ENTR</name>
<evidence type="ECO:0000313" key="1">
    <source>
        <dbReference type="EMBL" id="VYU71843.1"/>
    </source>
</evidence>
<gene>
    <name evidence="1" type="ORF">EMLFYP7_03634</name>
</gene>
<dbReference type="EMBL" id="CACRTZ010000037">
    <property type="protein sequence ID" value="VYU71843.1"/>
    <property type="molecule type" value="Genomic_DNA"/>
</dbReference>
<dbReference type="AlphaFoldDB" id="A0A6N3H676"/>
<dbReference type="RefSeq" id="WP_156566947.1">
    <property type="nucleotide sequence ID" value="NZ_CACRTZ010000037.1"/>
</dbReference>